<protein>
    <submittedName>
        <fullName evidence="1">Uncharacterized protein</fullName>
    </submittedName>
</protein>
<gene>
    <name evidence="1" type="ordered locus">Fleli_3267</name>
</gene>
<dbReference type="EMBL" id="CP003345">
    <property type="protein sequence ID" value="AFM05597.1"/>
    <property type="molecule type" value="Genomic_DNA"/>
</dbReference>
<dbReference type="RefSeq" id="WP_014799026.1">
    <property type="nucleotide sequence ID" value="NC_018018.1"/>
</dbReference>
<keyword evidence="2" id="KW-1185">Reference proteome</keyword>
<evidence type="ECO:0000313" key="1">
    <source>
        <dbReference type="EMBL" id="AFM05597.1"/>
    </source>
</evidence>
<dbReference type="AlphaFoldDB" id="I4ANR2"/>
<dbReference type="STRING" id="880071.Fleli_3267"/>
<accession>I4ANR2</accession>
<name>I4ANR2_BERLS</name>
<evidence type="ECO:0000313" key="2">
    <source>
        <dbReference type="Proteomes" id="UP000006054"/>
    </source>
</evidence>
<proteinExistence type="predicted"/>
<reference evidence="2" key="1">
    <citation type="submission" date="2012-06" db="EMBL/GenBank/DDBJ databases">
        <title>The complete genome of Flexibacter litoralis DSM 6794.</title>
        <authorList>
            <person name="Lucas S."/>
            <person name="Copeland A."/>
            <person name="Lapidus A."/>
            <person name="Glavina del Rio T."/>
            <person name="Dalin E."/>
            <person name="Tice H."/>
            <person name="Bruce D."/>
            <person name="Goodwin L."/>
            <person name="Pitluck S."/>
            <person name="Peters L."/>
            <person name="Ovchinnikova G."/>
            <person name="Lu M."/>
            <person name="Kyrpides N."/>
            <person name="Mavromatis K."/>
            <person name="Ivanova N."/>
            <person name="Brettin T."/>
            <person name="Detter J.C."/>
            <person name="Han C."/>
            <person name="Larimer F."/>
            <person name="Land M."/>
            <person name="Hauser L."/>
            <person name="Markowitz V."/>
            <person name="Cheng J.-F."/>
            <person name="Hugenholtz P."/>
            <person name="Woyke T."/>
            <person name="Wu D."/>
            <person name="Spring S."/>
            <person name="Lang E."/>
            <person name="Kopitz M."/>
            <person name="Brambilla E."/>
            <person name="Klenk H.-P."/>
            <person name="Eisen J.A."/>
        </authorList>
    </citation>
    <scope>NUCLEOTIDE SEQUENCE [LARGE SCALE GENOMIC DNA]</scope>
    <source>
        <strain evidence="2">ATCC 23117 / DSM 6794 / NBRC 15988 / NCIMB 1366 / Sio-4</strain>
    </source>
</reference>
<organism evidence="1 2">
    <name type="scientific">Bernardetia litoralis (strain ATCC 23117 / DSM 6794 / NBRC 15988 / NCIMB 1366 / Fx l1 / Sio-4)</name>
    <name type="common">Flexibacter litoralis</name>
    <dbReference type="NCBI Taxonomy" id="880071"/>
    <lineage>
        <taxon>Bacteria</taxon>
        <taxon>Pseudomonadati</taxon>
        <taxon>Bacteroidota</taxon>
        <taxon>Cytophagia</taxon>
        <taxon>Cytophagales</taxon>
        <taxon>Bernardetiaceae</taxon>
        <taxon>Bernardetia</taxon>
    </lineage>
</organism>
<dbReference type="OrthoDB" id="800014at2"/>
<dbReference type="Proteomes" id="UP000006054">
    <property type="component" value="Chromosome"/>
</dbReference>
<dbReference type="HOGENOM" id="CLU_2478810_0_0_10"/>
<dbReference type="KEGG" id="fli:Fleli_3267"/>
<sequence>MRNIFEVEYKLKSRLCKSSYVMVRLLNEISNFQLTDNAMLGELPIQKKFSVPRAEVNRENVKLIIFFPKNKQDLDKLEIGQVVELIP</sequence>